<feature type="binding site" evidence="9">
    <location>
        <position position="314"/>
    </location>
    <ligand>
        <name>ATP</name>
        <dbReference type="ChEBI" id="CHEBI:30616"/>
    </ligand>
</feature>
<dbReference type="NCBIfam" id="TIGR01311">
    <property type="entry name" value="glycerol_kin"/>
    <property type="match status" value="1"/>
</dbReference>
<comment type="catalytic activity">
    <reaction evidence="8 9">
        <text>glycerol + ATP = sn-glycerol 3-phosphate + ADP + H(+)</text>
        <dbReference type="Rhea" id="RHEA:21644"/>
        <dbReference type="ChEBI" id="CHEBI:15378"/>
        <dbReference type="ChEBI" id="CHEBI:17754"/>
        <dbReference type="ChEBI" id="CHEBI:30616"/>
        <dbReference type="ChEBI" id="CHEBI:57597"/>
        <dbReference type="ChEBI" id="CHEBI:456216"/>
        <dbReference type="EC" id="2.7.1.30"/>
    </reaction>
</comment>
<dbReference type="SUPFAM" id="SSF53067">
    <property type="entry name" value="Actin-like ATPase domain"/>
    <property type="match status" value="2"/>
</dbReference>
<evidence type="ECO:0000256" key="3">
    <source>
        <dbReference type="ARBA" id="ARBA00022679"/>
    </source>
</evidence>
<comment type="similarity">
    <text evidence="2 9 10">Belongs to the FGGY kinase family.</text>
</comment>
<sequence length="498" mass="53915">MNPYLAAIDQGTTSTRCLIFDRQGREIARAQREHRQFYPRPGWVEHDPLEILAQTQAVVAGALERAGLGPSQLAAVGIANQRETVVLWERETGRPVHNAIVWQDTRTAELCGRLAGEFGQDRFRARTGLPIATYFSGPKLGWLLDHVEGARARAERGELLCGTIDTWLIWNLSGGPRGGVHITDPSNASRTLLMDLARLEWDAGLLEAMAIPRPLLPEIHASSEVYGVCAGSLSGVPLAGDLGDQQAALFGQGCFAPGEAKNTYGTGCFMLLNTGREPVVSRQGLLTTVAYRLGSEPPVYALEGSVAVTGALVQWLRDNLGLIDSAAEVETLAATVADNGGIYIVPAFSGLFAPYWRGDARGAIVGLTRYVNKGHFARAALEAAAYQTREILDAMRDETGQALAELKVDGGMVANDLLMGFQADLLGMPVVRPAIAETTALGAAYAAGLAVGFWRDVDELRGLWRRDRVWSPTMAPATRECLYADWKKAVTRTFDWVE</sequence>
<feature type="binding site" evidence="9">
    <location>
        <position position="415"/>
    </location>
    <ligand>
        <name>ADP</name>
        <dbReference type="ChEBI" id="CHEBI:456216"/>
    </ligand>
</feature>
<dbReference type="InterPro" id="IPR000577">
    <property type="entry name" value="Carb_kinase_FGGY"/>
</dbReference>
<evidence type="ECO:0000256" key="2">
    <source>
        <dbReference type="ARBA" id="ARBA00009156"/>
    </source>
</evidence>
<evidence type="ECO:0000256" key="5">
    <source>
        <dbReference type="ARBA" id="ARBA00022777"/>
    </source>
</evidence>
<dbReference type="UniPathway" id="UPA00618">
    <property type="reaction ID" value="UER00672"/>
</dbReference>
<feature type="binding site" evidence="9">
    <location>
        <position position="83"/>
    </location>
    <ligand>
        <name>sn-glycerol 3-phosphate</name>
        <dbReference type="ChEBI" id="CHEBI:57597"/>
    </ligand>
</feature>
<dbReference type="PROSITE" id="PS00445">
    <property type="entry name" value="FGGY_KINASES_2"/>
    <property type="match status" value="1"/>
</dbReference>
<evidence type="ECO:0000256" key="9">
    <source>
        <dbReference type="HAMAP-Rule" id="MF_00186"/>
    </source>
</evidence>
<feature type="binding site" evidence="9">
    <location>
        <position position="266"/>
    </location>
    <ligand>
        <name>ATP</name>
        <dbReference type="ChEBI" id="CHEBI:30616"/>
    </ligand>
</feature>
<keyword evidence="4 9" id="KW-0547">Nucleotide-binding</keyword>
<evidence type="ECO:0000256" key="1">
    <source>
        <dbReference type="ARBA" id="ARBA00005190"/>
    </source>
</evidence>
<dbReference type="RefSeq" id="WP_085216232.1">
    <property type="nucleotide sequence ID" value="NZ_FXAM01000001.1"/>
</dbReference>
<dbReference type="InterPro" id="IPR043129">
    <property type="entry name" value="ATPase_NBD"/>
</dbReference>
<feature type="binding site" evidence="9">
    <location>
        <position position="134"/>
    </location>
    <ligand>
        <name>glycerol</name>
        <dbReference type="ChEBI" id="CHEBI:17754"/>
    </ligand>
</feature>
<keyword evidence="7 9" id="KW-0067">ATP-binding</keyword>
<dbReference type="Proteomes" id="UP000192923">
    <property type="component" value="Unassembled WGS sequence"/>
</dbReference>
<keyword evidence="5 9" id="KW-0418">Kinase</keyword>
<comment type="activity regulation">
    <text evidence="9">Inhibited by fructose 1,6-bisphosphate (FBP).</text>
</comment>
<dbReference type="InterPro" id="IPR005999">
    <property type="entry name" value="Glycerol_kin"/>
</dbReference>
<feature type="binding site" evidence="9">
    <location>
        <position position="310"/>
    </location>
    <ligand>
        <name>ATP</name>
        <dbReference type="ChEBI" id="CHEBI:30616"/>
    </ligand>
</feature>
<feature type="binding site" evidence="9">
    <location>
        <position position="12"/>
    </location>
    <ligand>
        <name>ADP</name>
        <dbReference type="ChEBI" id="CHEBI:456216"/>
    </ligand>
</feature>
<feature type="binding site" evidence="9">
    <location>
        <position position="14"/>
    </location>
    <ligand>
        <name>ATP</name>
        <dbReference type="ChEBI" id="CHEBI:30616"/>
    </ligand>
</feature>
<dbReference type="FunFam" id="3.30.420.40:FF:000008">
    <property type="entry name" value="Glycerol kinase"/>
    <property type="match status" value="1"/>
</dbReference>
<dbReference type="Pfam" id="PF02782">
    <property type="entry name" value="FGGY_C"/>
    <property type="match status" value="1"/>
</dbReference>
<dbReference type="Pfam" id="PF00370">
    <property type="entry name" value="FGGY_N"/>
    <property type="match status" value="1"/>
</dbReference>
<feature type="binding site" evidence="9">
    <location>
        <position position="82"/>
    </location>
    <ligand>
        <name>sn-glycerol 3-phosphate</name>
        <dbReference type="ChEBI" id="CHEBI:57597"/>
    </ligand>
</feature>
<keyword evidence="6 9" id="KW-0319">Glycerol metabolism</keyword>
<evidence type="ECO:0000256" key="7">
    <source>
        <dbReference type="ARBA" id="ARBA00022840"/>
    </source>
</evidence>
<feature type="domain" description="Carbohydrate kinase FGGY N-terminal" evidence="11">
    <location>
        <begin position="4"/>
        <end position="251"/>
    </location>
</feature>
<feature type="binding site" evidence="9">
    <location>
        <position position="134"/>
    </location>
    <ligand>
        <name>sn-glycerol 3-phosphate</name>
        <dbReference type="ChEBI" id="CHEBI:57597"/>
    </ligand>
</feature>
<dbReference type="GO" id="GO:0005829">
    <property type="term" value="C:cytosol"/>
    <property type="evidence" value="ECO:0007669"/>
    <property type="project" value="TreeGrafter"/>
</dbReference>
<dbReference type="Gene3D" id="3.30.420.40">
    <property type="match status" value="2"/>
</dbReference>
<feature type="binding site" evidence="9">
    <location>
        <position position="310"/>
    </location>
    <ligand>
        <name>ADP</name>
        <dbReference type="ChEBI" id="CHEBI:456216"/>
    </ligand>
</feature>
<feature type="binding site" evidence="9">
    <location>
        <position position="83"/>
    </location>
    <ligand>
        <name>glycerol</name>
        <dbReference type="ChEBI" id="CHEBI:17754"/>
    </ligand>
</feature>
<gene>
    <name evidence="9" type="primary">glpK</name>
    <name evidence="13" type="ORF">SAMN02949497_2606</name>
</gene>
<evidence type="ECO:0000256" key="8">
    <source>
        <dbReference type="ARBA" id="ARBA00052101"/>
    </source>
</evidence>
<feature type="binding site" evidence="9">
    <location>
        <position position="12"/>
    </location>
    <ligand>
        <name>sn-glycerol 3-phosphate</name>
        <dbReference type="ChEBI" id="CHEBI:57597"/>
    </ligand>
</feature>
<feature type="binding site" evidence="9">
    <location>
        <position position="244"/>
    </location>
    <ligand>
        <name>glycerol</name>
        <dbReference type="ChEBI" id="CHEBI:17754"/>
    </ligand>
</feature>
<dbReference type="OrthoDB" id="9805576at2"/>
<dbReference type="PANTHER" id="PTHR10196">
    <property type="entry name" value="SUGAR KINASE"/>
    <property type="match status" value="1"/>
</dbReference>
<dbReference type="InterPro" id="IPR018483">
    <property type="entry name" value="Carb_kinase_FGGY_CS"/>
</dbReference>
<feature type="binding site" evidence="9">
    <location>
        <position position="12"/>
    </location>
    <ligand>
        <name>ATP</name>
        <dbReference type="ChEBI" id="CHEBI:30616"/>
    </ligand>
</feature>
<feature type="domain" description="Carbohydrate kinase FGGY C-terminal" evidence="12">
    <location>
        <begin position="261"/>
        <end position="450"/>
    </location>
</feature>
<protein>
    <recommendedName>
        <fullName evidence="9">Glycerol kinase</fullName>
        <ecNumber evidence="9">2.7.1.30</ecNumber>
    </recommendedName>
    <alternativeName>
        <fullName evidence="9">ATP:glycerol 3-phosphotransferase</fullName>
    </alternativeName>
    <alternativeName>
        <fullName evidence="9">Glycerokinase</fullName>
        <shortName evidence="9">GK</shortName>
    </alternativeName>
</protein>
<dbReference type="InterPro" id="IPR018485">
    <property type="entry name" value="FGGY_C"/>
</dbReference>
<feature type="binding site" evidence="9">
    <location>
        <position position="411"/>
    </location>
    <ligand>
        <name>ATP</name>
        <dbReference type="ChEBI" id="CHEBI:30616"/>
    </ligand>
</feature>
<feature type="binding site" evidence="9">
    <location>
        <position position="266"/>
    </location>
    <ligand>
        <name>ADP</name>
        <dbReference type="ChEBI" id="CHEBI:456216"/>
    </ligand>
</feature>
<organism evidence="13 14">
    <name type="scientific">Methylomagnum ishizawai</name>
    <dbReference type="NCBI Taxonomy" id="1760988"/>
    <lineage>
        <taxon>Bacteria</taxon>
        <taxon>Pseudomonadati</taxon>
        <taxon>Pseudomonadota</taxon>
        <taxon>Gammaproteobacteria</taxon>
        <taxon>Methylococcales</taxon>
        <taxon>Methylococcaceae</taxon>
        <taxon>Methylomagnum</taxon>
    </lineage>
</organism>
<feature type="binding site" evidence="9">
    <location>
        <position position="411"/>
    </location>
    <ligand>
        <name>ADP</name>
        <dbReference type="ChEBI" id="CHEBI:456216"/>
    </ligand>
</feature>
<evidence type="ECO:0000313" key="13">
    <source>
        <dbReference type="EMBL" id="SMF95252.1"/>
    </source>
</evidence>
<dbReference type="NCBIfam" id="NF000756">
    <property type="entry name" value="PRK00047.1"/>
    <property type="match status" value="1"/>
</dbReference>
<evidence type="ECO:0000259" key="11">
    <source>
        <dbReference type="Pfam" id="PF00370"/>
    </source>
</evidence>
<dbReference type="AlphaFoldDB" id="A0A1Y6D3Y4"/>
<keyword evidence="3 9" id="KW-0808">Transferase</keyword>
<dbReference type="PIRSF" id="PIRSF000538">
    <property type="entry name" value="GlpK"/>
    <property type="match status" value="1"/>
</dbReference>
<feature type="binding site" evidence="9">
    <location>
        <position position="82"/>
    </location>
    <ligand>
        <name>glycerol</name>
        <dbReference type="ChEBI" id="CHEBI:17754"/>
    </ligand>
</feature>
<feature type="binding site" evidence="9">
    <location>
        <position position="13"/>
    </location>
    <ligand>
        <name>ATP</name>
        <dbReference type="ChEBI" id="CHEBI:30616"/>
    </ligand>
</feature>
<evidence type="ECO:0000256" key="4">
    <source>
        <dbReference type="ARBA" id="ARBA00022741"/>
    </source>
</evidence>
<dbReference type="HAMAP" id="MF_00186">
    <property type="entry name" value="Glycerol_kin"/>
    <property type="match status" value="1"/>
</dbReference>
<dbReference type="EMBL" id="FXAM01000001">
    <property type="protein sequence ID" value="SMF95252.1"/>
    <property type="molecule type" value="Genomic_DNA"/>
</dbReference>
<evidence type="ECO:0000256" key="6">
    <source>
        <dbReference type="ARBA" id="ARBA00022798"/>
    </source>
</evidence>
<evidence type="ECO:0000256" key="10">
    <source>
        <dbReference type="RuleBase" id="RU003733"/>
    </source>
</evidence>
<feature type="binding site" evidence="9">
    <location>
        <position position="245"/>
    </location>
    <ligand>
        <name>glycerol</name>
        <dbReference type="ChEBI" id="CHEBI:17754"/>
    </ligand>
</feature>
<evidence type="ECO:0000313" key="14">
    <source>
        <dbReference type="Proteomes" id="UP000192923"/>
    </source>
</evidence>
<dbReference type="GO" id="GO:0004370">
    <property type="term" value="F:glycerol kinase activity"/>
    <property type="evidence" value="ECO:0007669"/>
    <property type="project" value="UniProtKB-UniRule"/>
</dbReference>
<comment type="function">
    <text evidence="9">Key enzyme in the regulation of glycerol uptake and metabolism. Catalyzes the phosphorylation of glycerol to yield sn-glycerol 3-phosphate.</text>
</comment>
<dbReference type="STRING" id="1760988.SAMN02949497_2606"/>
<reference evidence="13 14" key="1">
    <citation type="submission" date="2016-12" db="EMBL/GenBank/DDBJ databases">
        <authorList>
            <person name="Song W.-J."/>
            <person name="Kurnit D.M."/>
        </authorList>
    </citation>
    <scope>NUCLEOTIDE SEQUENCE [LARGE SCALE GENOMIC DNA]</scope>
    <source>
        <strain evidence="13 14">175</strain>
    </source>
</reference>
<dbReference type="GO" id="GO:0019563">
    <property type="term" value="P:glycerol catabolic process"/>
    <property type="evidence" value="ECO:0007669"/>
    <property type="project" value="UniProtKB-UniRule"/>
</dbReference>
<name>A0A1Y6D3Y4_9GAMM</name>
<keyword evidence="14" id="KW-1185">Reference proteome</keyword>
<comment type="pathway">
    <text evidence="1 9">Polyol metabolism; glycerol degradation via glycerol kinase pathway; sn-glycerol 3-phosphate from glycerol: step 1/1.</text>
</comment>
<dbReference type="InterPro" id="IPR018484">
    <property type="entry name" value="FGGY_N"/>
</dbReference>
<dbReference type="EC" id="2.7.1.30" evidence="9"/>
<dbReference type="FunFam" id="3.30.420.40:FF:000007">
    <property type="entry name" value="Glycerol kinase"/>
    <property type="match status" value="1"/>
</dbReference>
<dbReference type="GO" id="GO:0006072">
    <property type="term" value="P:glycerol-3-phosphate metabolic process"/>
    <property type="evidence" value="ECO:0007669"/>
    <property type="project" value="InterPro"/>
</dbReference>
<feature type="binding site" evidence="9">
    <location>
        <position position="16"/>
    </location>
    <ligand>
        <name>ADP</name>
        <dbReference type="ChEBI" id="CHEBI:456216"/>
    </ligand>
</feature>
<accession>A0A1Y6D3Y4</accession>
<dbReference type="CDD" id="cd07769">
    <property type="entry name" value="ASKHA_NBD_FGGY_GK"/>
    <property type="match status" value="1"/>
</dbReference>
<dbReference type="PANTHER" id="PTHR10196:SF69">
    <property type="entry name" value="GLYCEROL KINASE"/>
    <property type="match status" value="1"/>
</dbReference>
<evidence type="ECO:0000259" key="12">
    <source>
        <dbReference type="Pfam" id="PF02782"/>
    </source>
</evidence>
<feature type="binding site" evidence="9">
    <location>
        <position position="244"/>
    </location>
    <ligand>
        <name>sn-glycerol 3-phosphate</name>
        <dbReference type="ChEBI" id="CHEBI:57597"/>
    </ligand>
</feature>
<proteinExistence type="inferred from homology"/>
<dbReference type="GO" id="GO:0005524">
    <property type="term" value="F:ATP binding"/>
    <property type="evidence" value="ECO:0007669"/>
    <property type="project" value="UniProtKB-UniRule"/>
</dbReference>